<keyword evidence="3" id="KW-1185">Reference proteome</keyword>
<name>K0UTK7_MYCVA</name>
<dbReference type="AlphaFoldDB" id="K0UTK7"/>
<dbReference type="eggNOG" id="COG2340">
    <property type="taxonomic scope" value="Bacteria"/>
</dbReference>
<dbReference type="InterPro" id="IPR035940">
    <property type="entry name" value="CAP_sf"/>
</dbReference>
<feature type="signal peptide" evidence="1">
    <location>
        <begin position="1"/>
        <end position="27"/>
    </location>
</feature>
<comment type="caution">
    <text evidence="2">The sequence shown here is derived from an EMBL/GenBank/DDBJ whole genome shotgun (WGS) entry which is preliminary data.</text>
</comment>
<dbReference type="RefSeq" id="WP_003930394.1">
    <property type="nucleotide sequence ID" value="NZ_JH814690.1"/>
</dbReference>
<dbReference type="PANTHER" id="PTHR31157:SF1">
    <property type="entry name" value="SCP DOMAIN-CONTAINING PROTEIN"/>
    <property type="match status" value="1"/>
</dbReference>
<protein>
    <recommendedName>
        <fullName evidence="4">SCP domain-containing protein</fullName>
    </recommendedName>
</protein>
<dbReference type="PANTHER" id="PTHR31157">
    <property type="entry name" value="SCP DOMAIN-CONTAINING PROTEIN"/>
    <property type="match status" value="1"/>
</dbReference>
<gene>
    <name evidence="2" type="ORF">MVAC_08904</name>
</gene>
<dbReference type="CDD" id="cd05379">
    <property type="entry name" value="CAP_bacterial"/>
    <property type="match status" value="1"/>
</dbReference>
<proteinExistence type="predicted"/>
<dbReference type="PATRIC" id="fig|1194972.3.peg.1790"/>
<evidence type="ECO:0000256" key="1">
    <source>
        <dbReference type="SAM" id="SignalP"/>
    </source>
</evidence>
<accession>K0UTK7</accession>
<organism evidence="2 3">
    <name type="scientific">Mycolicibacterium vaccae ATCC 25954</name>
    <dbReference type="NCBI Taxonomy" id="1194972"/>
    <lineage>
        <taxon>Bacteria</taxon>
        <taxon>Bacillati</taxon>
        <taxon>Actinomycetota</taxon>
        <taxon>Actinomycetes</taxon>
        <taxon>Mycobacteriales</taxon>
        <taxon>Mycobacteriaceae</taxon>
        <taxon>Mycolicibacterium</taxon>
    </lineage>
</organism>
<dbReference type="Gene3D" id="3.40.33.10">
    <property type="entry name" value="CAP"/>
    <property type="match status" value="1"/>
</dbReference>
<feature type="chain" id="PRO_5003839039" description="SCP domain-containing protein" evidence="1">
    <location>
        <begin position="28"/>
        <end position="160"/>
    </location>
</feature>
<dbReference type="SUPFAM" id="SSF55797">
    <property type="entry name" value="PR-1-like"/>
    <property type="match status" value="1"/>
</dbReference>
<evidence type="ECO:0000313" key="3">
    <source>
        <dbReference type="Proteomes" id="UP000006072"/>
    </source>
</evidence>
<evidence type="ECO:0008006" key="4">
    <source>
        <dbReference type="Google" id="ProtNLM"/>
    </source>
</evidence>
<sequence>MFQMTYRLATVVALVVAAGATMPTATADNRRFNSSVVENVYAMQRQAGCENELNVSPELLLAAEWHARDLMGNRNLNADIGTDGSTPQQRAEAAGFRGAVAQTVAIHPALAMSGIELINLWYHNPVYHAIMADCTHTKIGVWSENSLDRTVVVAVYGRPD</sequence>
<dbReference type="HOGENOM" id="CLU_108889_0_0_11"/>
<evidence type="ECO:0000313" key="2">
    <source>
        <dbReference type="EMBL" id="EJZ10467.1"/>
    </source>
</evidence>
<dbReference type="EMBL" id="ALQA01000014">
    <property type="protein sequence ID" value="EJZ10467.1"/>
    <property type="molecule type" value="Genomic_DNA"/>
</dbReference>
<reference evidence="2 3" key="1">
    <citation type="journal article" date="2012" name="J. Bacteriol.">
        <title>Complete Genome Sequence of Mycobacterium vaccae Type Strain ATCC 25954.</title>
        <authorList>
            <person name="Ho Y.S."/>
            <person name="Adroub S.A."/>
            <person name="Abadi M."/>
            <person name="Al Alwan B."/>
            <person name="Alkhateeb R."/>
            <person name="Gao G."/>
            <person name="Ragab A."/>
            <person name="Ali S."/>
            <person name="van Soolingen D."/>
            <person name="Bitter W."/>
            <person name="Pain A."/>
            <person name="Abdallah A.M."/>
        </authorList>
    </citation>
    <scope>NUCLEOTIDE SEQUENCE [LARGE SCALE GENOMIC DNA]</scope>
    <source>
        <strain evidence="2 3">ATCC 25954</strain>
    </source>
</reference>
<dbReference type="Proteomes" id="UP000006072">
    <property type="component" value="Unassembled WGS sequence"/>
</dbReference>
<keyword evidence="1" id="KW-0732">Signal</keyword>